<reference evidence="2" key="1">
    <citation type="submission" date="2024-04" db="EMBL/GenBank/DDBJ databases">
        <authorList>
            <person name="Shaw F."/>
            <person name="Minotto A."/>
        </authorList>
    </citation>
    <scope>NUCLEOTIDE SEQUENCE [LARGE SCALE GENOMIC DNA]</scope>
</reference>
<evidence type="ECO:0000313" key="2">
    <source>
        <dbReference type="Proteomes" id="UP001497453"/>
    </source>
</evidence>
<protein>
    <submittedName>
        <fullName evidence="1">Uncharacterized protein</fullName>
    </submittedName>
</protein>
<keyword evidence="2" id="KW-1185">Reference proteome</keyword>
<dbReference type="Proteomes" id="UP001497453">
    <property type="component" value="Chromosome 4"/>
</dbReference>
<evidence type="ECO:0000313" key="1">
    <source>
        <dbReference type="EMBL" id="CAL1706106.1"/>
    </source>
</evidence>
<gene>
    <name evidence="1" type="ORF">GFSPODELE1_LOCUS5719</name>
</gene>
<proteinExistence type="predicted"/>
<name>A0ABP1DE44_9APHY</name>
<organism evidence="1 2">
    <name type="scientific">Somion occarium</name>
    <dbReference type="NCBI Taxonomy" id="3059160"/>
    <lineage>
        <taxon>Eukaryota</taxon>
        <taxon>Fungi</taxon>
        <taxon>Dikarya</taxon>
        <taxon>Basidiomycota</taxon>
        <taxon>Agaricomycotina</taxon>
        <taxon>Agaricomycetes</taxon>
        <taxon>Polyporales</taxon>
        <taxon>Cerrenaceae</taxon>
        <taxon>Somion</taxon>
    </lineage>
</organism>
<sequence>MTRQGLLSPHLASHVLPALASLRAALGASGRSSHAMDDPSRLQVMAARQLSSQLAAAALKCVSADIRYFKQLMRGLSNALGLGFYSRGSADERYDPYPVVAVPTVCHRNFSSPENMRRQKRCCQTKEYLILLLAERHQPGKL</sequence>
<accession>A0ABP1DE44</accession>
<dbReference type="EMBL" id="OZ037947">
    <property type="protein sequence ID" value="CAL1706106.1"/>
    <property type="molecule type" value="Genomic_DNA"/>
</dbReference>